<evidence type="ECO:0000313" key="4">
    <source>
        <dbReference type="Proteomes" id="UP000652761"/>
    </source>
</evidence>
<dbReference type="Proteomes" id="UP000652761">
    <property type="component" value="Unassembled WGS sequence"/>
</dbReference>
<comment type="caution">
    <text evidence="3">The sequence shown here is derived from an EMBL/GenBank/DDBJ whole genome shotgun (WGS) entry which is preliminary data.</text>
</comment>
<keyword evidence="4" id="KW-1185">Reference proteome</keyword>
<dbReference type="Pfam" id="PF03492">
    <property type="entry name" value="Methyltransf_7"/>
    <property type="match status" value="1"/>
</dbReference>
<dbReference type="AlphaFoldDB" id="A0A843UN70"/>
<dbReference type="PANTHER" id="PTHR31009">
    <property type="entry name" value="S-ADENOSYL-L-METHIONINE:CARBOXYL METHYLTRANSFERASE FAMILY PROTEIN"/>
    <property type="match status" value="1"/>
</dbReference>
<sequence length="122" mass="13945">MAHGSRRPFAYHGWDIEEEKVDSFNLPYYAPSATELESEIQSEGSFSLKRLEIFEVPWEACQEVRACQIVLRAISESMLASHFGGDVLQDLFPRYSRVLEDSLSREKLTVPNIIVVSLVRKP</sequence>
<evidence type="ECO:0000256" key="2">
    <source>
        <dbReference type="ARBA" id="ARBA00022842"/>
    </source>
</evidence>
<evidence type="ECO:0000313" key="3">
    <source>
        <dbReference type="EMBL" id="MQL82403.1"/>
    </source>
</evidence>
<accession>A0A843UN70</accession>
<dbReference type="Gene3D" id="1.10.1200.270">
    <property type="entry name" value="Methyltransferase, alpha-helical capping domain"/>
    <property type="match status" value="1"/>
</dbReference>
<reference evidence="3" key="1">
    <citation type="submission" date="2017-07" db="EMBL/GenBank/DDBJ databases">
        <title>Taro Niue Genome Assembly and Annotation.</title>
        <authorList>
            <person name="Atibalentja N."/>
            <person name="Keating K."/>
            <person name="Fields C.J."/>
        </authorList>
    </citation>
    <scope>NUCLEOTIDE SEQUENCE</scope>
    <source>
        <strain evidence="3">Niue_2</strain>
        <tissue evidence="3">Leaf</tissue>
    </source>
</reference>
<dbReference type="InterPro" id="IPR005299">
    <property type="entry name" value="MeTrfase_7"/>
</dbReference>
<protein>
    <submittedName>
        <fullName evidence="3">Uncharacterized protein</fullName>
    </submittedName>
</protein>
<dbReference type="InterPro" id="IPR029063">
    <property type="entry name" value="SAM-dependent_MTases_sf"/>
</dbReference>
<dbReference type="GO" id="GO:0008168">
    <property type="term" value="F:methyltransferase activity"/>
    <property type="evidence" value="ECO:0007669"/>
    <property type="project" value="InterPro"/>
</dbReference>
<evidence type="ECO:0000256" key="1">
    <source>
        <dbReference type="ARBA" id="ARBA00022723"/>
    </source>
</evidence>
<keyword evidence="2" id="KW-0460">Magnesium</keyword>
<dbReference type="EMBL" id="NMUH01000629">
    <property type="protein sequence ID" value="MQL82403.1"/>
    <property type="molecule type" value="Genomic_DNA"/>
</dbReference>
<organism evidence="3 4">
    <name type="scientific">Colocasia esculenta</name>
    <name type="common">Wild taro</name>
    <name type="synonym">Arum esculentum</name>
    <dbReference type="NCBI Taxonomy" id="4460"/>
    <lineage>
        <taxon>Eukaryota</taxon>
        <taxon>Viridiplantae</taxon>
        <taxon>Streptophyta</taxon>
        <taxon>Embryophyta</taxon>
        <taxon>Tracheophyta</taxon>
        <taxon>Spermatophyta</taxon>
        <taxon>Magnoliopsida</taxon>
        <taxon>Liliopsida</taxon>
        <taxon>Araceae</taxon>
        <taxon>Aroideae</taxon>
        <taxon>Colocasieae</taxon>
        <taxon>Colocasia</taxon>
    </lineage>
</organism>
<keyword evidence="1" id="KW-0479">Metal-binding</keyword>
<dbReference type="SUPFAM" id="SSF53335">
    <property type="entry name" value="S-adenosyl-L-methionine-dependent methyltransferases"/>
    <property type="match status" value="1"/>
</dbReference>
<dbReference type="OrthoDB" id="1872732at2759"/>
<dbReference type="InterPro" id="IPR042086">
    <property type="entry name" value="MeTrfase_capping"/>
</dbReference>
<dbReference type="GO" id="GO:0046872">
    <property type="term" value="F:metal ion binding"/>
    <property type="evidence" value="ECO:0007669"/>
    <property type="project" value="UniProtKB-KW"/>
</dbReference>
<name>A0A843UN70_COLES</name>
<proteinExistence type="predicted"/>
<gene>
    <name evidence="3" type="ORF">Taro_014879</name>
</gene>